<sequence>MMHHMVTRHGYWLKIGNFVTCESGICIRRLVGARAREVSGTSGFAHPGRIEGQESTLKAPGLFLEGVLQLASLWMEELGLLRVAAIGRLDTERIWPCVPEPSRHDRGSTSKAASEPSETRADDDDEEEEEEEEEKEEPQQLGWRNCRRP</sequence>
<proteinExistence type="predicted"/>
<protein>
    <submittedName>
        <fullName evidence="2">Uncharacterized protein</fullName>
    </submittedName>
</protein>
<accession>A0A9W9XCQ8</accession>
<comment type="caution">
    <text evidence="2">The sequence shown here is derived from an EMBL/GenBank/DDBJ whole genome shotgun (WGS) entry which is preliminary data.</text>
</comment>
<keyword evidence="3" id="KW-1185">Reference proteome</keyword>
<feature type="compositionally biased region" description="Acidic residues" evidence="1">
    <location>
        <begin position="121"/>
        <end position="136"/>
    </location>
</feature>
<name>A0A9W9XCQ8_9EURO</name>
<gene>
    <name evidence="2" type="ORF">N7539_003666</name>
</gene>
<organism evidence="2 3">
    <name type="scientific">Penicillium diatomitis</name>
    <dbReference type="NCBI Taxonomy" id="2819901"/>
    <lineage>
        <taxon>Eukaryota</taxon>
        <taxon>Fungi</taxon>
        <taxon>Dikarya</taxon>
        <taxon>Ascomycota</taxon>
        <taxon>Pezizomycotina</taxon>
        <taxon>Eurotiomycetes</taxon>
        <taxon>Eurotiomycetidae</taxon>
        <taxon>Eurotiales</taxon>
        <taxon>Aspergillaceae</taxon>
        <taxon>Penicillium</taxon>
    </lineage>
</organism>
<reference evidence="2" key="1">
    <citation type="submission" date="2022-12" db="EMBL/GenBank/DDBJ databases">
        <authorList>
            <person name="Petersen C."/>
        </authorList>
    </citation>
    <scope>NUCLEOTIDE SEQUENCE</scope>
    <source>
        <strain evidence="2">IBT 30728</strain>
    </source>
</reference>
<dbReference type="AlphaFoldDB" id="A0A9W9XCQ8"/>
<dbReference type="EMBL" id="JAPWDQ010000004">
    <property type="protein sequence ID" value="KAJ5488776.1"/>
    <property type="molecule type" value="Genomic_DNA"/>
</dbReference>
<evidence type="ECO:0000313" key="3">
    <source>
        <dbReference type="Proteomes" id="UP001148312"/>
    </source>
</evidence>
<reference evidence="2" key="2">
    <citation type="journal article" date="2023" name="IMA Fungus">
        <title>Comparative genomic study of the Penicillium genus elucidates a diverse pangenome and 15 lateral gene transfer events.</title>
        <authorList>
            <person name="Petersen C."/>
            <person name="Sorensen T."/>
            <person name="Nielsen M.R."/>
            <person name="Sondergaard T.E."/>
            <person name="Sorensen J.L."/>
            <person name="Fitzpatrick D.A."/>
            <person name="Frisvad J.C."/>
            <person name="Nielsen K.L."/>
        </authorList>
    </citation>
    <scope>NUCLEOTIDE SEQUENCE</scope>
    <source>
        <strain evidence="2">IBT 30728</strain>
    </source>
</reference>
<dbReference type="Proteomes" id="UP001148312">
    <property type="component" value="Unassembled WGS sequence"/>
</dbReference>
<evidence type="ECO:0000256" key="1">
    <source>
        <dbReference type="SAM" id="MobiDB-lite"/>
    </source>
</evidence>
<dbReference type="GeneID" id="81623517"/>
<feature type="region of interest" description="Disordered" evidence="1">
    <location>
        <begin position="96"/>
        <end position="149"/>
    </location>
</feature>
<evidence type="ECO:0000313" key="2">
    <source>
        <dbReference type="EMBL" id="KAJ5488776.1"/>
    </source>
</evidence>
<dbReference type="RefSeq" id="XP_056790809.1">
    <property type="nucleotide sequence ID" value="XM_056933268.1"/>
</dbReference>